<keyword evidence="6" id="KW-0028">Amino-acid biosynthesis</keyword>
<dbReference type="SUPFAM" id="SSF53383">
    <property type="entry name" value="PLP-dependent transferases"/>
    <property type="match status" value="1"/>
</dbReference>
<evidence type="ECO:0000256" key="2">
    <source>
        <dbReference type="ARBA" id="ARBA00005011"/>
    </source>
</evidence>
<dbReference type="AlphaFoldDB" id="N0B653"/>
<evidence type="ECO:0000313" key="14">
    <source>
        <dbReference type="Proteomes" id="UP000005952"/>
    </source>
</evidence>
<dbReference type="CDD" id="cd00609">
    <property type="entry name" value="AAT_like"/>
    <property type="match status" value="1"/>
</dbReference>
<dbReference type="Gene3D" id="3.40.640.10">
    <property type="entry name" value="Type I PLP-dependent aspartate aminotransferase-like (Major domain)"/>
    <property type="match status" value="1"/>
</dbReference>
<dbReference type="Proteomes" id="UP000005952">
    <property type="component" value="Chromosome"/>
</dbReference>
<dbReference type="Gene3D" id="3.90.1150.10">
    <property type="entry name" value="Aspartate Aminotransferase, domain 1"/>
    <property type="match status" value="1"/>
</dbReference>
<evidence type="ECO:0000256" key="10">
    <source>
        <dbReference type="ARBA" id="ARBA00047481"/>
    </source>
</evidence>
<organism evidence="13 14">
    <name type="scientific">Hyphomicrobium denitrificans 1NES1</name>
    <dbReference type="NCBI Taxonomy" id="670307"/>
    <lineage>
        <taxon>Bacteria</taxon>
        <taxon>Pseudomonadati</taxon>
        <taxon>Pseudomonadota</taxon>
        <taxon>Alphaproteobacteria</taxon>
        <taxon>Hyphomicrobiales</taxon>
        <taxon>Hyphomicrobiaceae</taxon>
        <taxon>Hyphomicrobium</taxon>
    </lineage>
</organism>
<evidence type="ECO:0000313" key="13">
    <source>
        <dbReference type="EMBL" id="AGK58483.1"/>
    </source>
</evidence>
<dbReference type="PANTHER" id="PTHR43643">
    <property type="entry name" value="HISTIDINOL-PHOSPHATE AMINOTRANSFERASE 2"/>
    <property type="match status" value="1"/>
</dbReference>
<dbReference type="HOGENOM" id="CLU_017584_3_3_5"/>
<dbReference type="InterPro" id="IPR050106">
    <property type="entry name" value="HistidinolP_aminotransfase"/>
</dbReference>
<dbReference type="InterPro" id="IPR015422">
    <property type="entry name" value="PyrdxlP-dep_Trfase_small"/>
</dbReference>
<dbReference type="InterPro" id="IPR015424">
    <property type="entry name" value="PyrdxlP-dep_Trfase"/>
</dbReference>
<dbReference type="InterPro" id="IPR015421">
    <property type="entry name" value="PyrdxlP-dep_Trfase_major"/>
</dbReference>
<dbReference type="Pfam" id="PF00155">
    <property type="entry name" value="Aminotran_1_2"/>
    <property type="match status" value="1"/>
</dbReference>
<comment type="cofactor">
    <cofactor evidence="1 11">
        <name>pyridoxal 5'-phosphate</name>
        <dbReference type="ChEBI" id="CHEBI:597326"/>
    </cofactor>
</comment>
<evidence type="ECO:0000259" key="12">
    <source>
        <dbReference type="Pfam" id="PF00155"/>
    </source>
</evidence>
<keyword evidence="5 13" id="KW-0032">Aminotransferase</keyword>
<gene>
    <name evidence="13" type="ORF">HYPDE_34053</name>
</gene>
<dbReference type="EC" id="2.6.1.9" evidence="4"/>
<evidence type="ECO:0000256" key="6">
    <source>
        <dbReference type="ARBA" id="ARBA00022605"/>
    </source>
</evidence>
<dbReference type="GO" id="GO:0030170">
    <property type="term" value="F:pyridoxal phosphate binding"/>
    <property type="evidence" value="ECO:0007669"/>
    <property type="project" value="InterPro"/>
</dbReference>
<proteinExistence type="inferred from homology"/>
<name>N0B653_9HYPH</name>
<dbReference type="EMBL" id="CP005587">
    <property type="protein sequence ID" value="AGK58483.1"/>
    <property type="molecule type" value="Genomic_DNA"/>
</dbReference>
<evidence type="ECO:0000256" key="3">
    <source>
        <dbReference type="ARBA" id="ARBA00007970"/>
    </source>
</evidence>
<dbReference type="OrthoDB" id="9809616at2"/>
<comment type="similarity">
    <text evidence="3">Belongs to the class-II pyridoxal-phosphate-dependent aminotransferase family. Histidinol-phosphate aminotransferase subfamily.</text>
</comment>
<dbReference type="InterPro" id="IPR004839">
    <property type="entry name" value="Aminotransferase_I/II_large"/>
</dbReference>
<evidence type="ECO:0000256" key="8">
    <source>
        <dbReference type="ARBA" id="ARBA00022898"/>
    </source>
</evidence>
<dbReference type="PANTHER" id="PTHR43643:SF6">
    <property type="entry name" value="HISTIDINOL-PHOSPHATE AMINOTRANSFERASE"/>
    <property type="match status" value="1"/>
</dbReference>
<keyword evidence="9" id="KW-0368">Histidine biosynthesis</keyword>
<evidence type="ECO:0000256" key="7">
    <source>
        <dbReference type="ARBA" id="ARBA00022679"/>
    </source>
</evidence>
<dbReference type="PROSITE" id="PS00599">
    <property type="entry name" value="AA_TRANSFER_CLASS_2"/>
    <property type="match status" value="1"/>
</dbReference>
<sequence length="370" mass="39486">MARPPFTPTIASLPKLVPFVGPEALERARGRPFVARLGANESVFGPSPKAVAAMREASGENWKYSDPENFELRAAIAAHHGIAIENVVVGEGIDGLLGLTCTLFLTPGAHVVTTDGAYPTFNFHVRAHGGTLNLIPMQDMREDVPRLIEAAKAKSARLLYVSNPNNPIGSWWSADDLKSFIGALPSETLLILDEAYVDTAPPGTAPPIDVANPQVVHYRTFSKAYGLAGARIGYAIGEKSVIEAFDKVRNHYGINRVGQIGALAALLDQEYLRNAVGSIASARDHIAAIASEHGLSSLPSGANFVAIDCGRDGAFAEGVLKGLLERDVFVRKPVAKGIDHCIRVSCGREKDLSFFANALSAAIEDARRLS</sequence>
<dbReference type="KEGG" id="hdt:HYPDE_34053"/>
<dbReference type="RefSeq" id="WP_015598506.1">
    <property type="nucleotide sequence ID" value="NC_021172.1"/>
</dbReference>
<evidence type="ECO:0000256" key="11">
    <source>
        <dbReference type="RuleBase" id="RU003693"/>
    </source>
</evidence>
<dbReference type="STRING" id="670307.HYPDE_34053"/>
<dbReference type="eggNOG" id="COG0079">
    <property type="taxonomic scope" value="Bacteria"/>
</dbReference>
<keyword evidence="14" id="KW-1185">Reference proteome</keyword>
<evidence type="ECO:0000256" key="5">
    <source>
        <dbReference type="ARBA" id="ARBA00022576"/>
    </source>
</evidence>
<accession>N0B653</accession>
<comment type="catalytic activity">
    <reaction evidence="10">
        <text>L-histidinol phosphate + 2-oxoglutarate = 3-(imidazol-4-yl)-2-oxopropyl phosphate + L-glutamate</text>
        <dbReference type="Rhea" id="RHEA:23744"/>
        <dbReference type="ChEBI" id="CHEBI:16810"/>
        <dbReference type="ChEBI" id="CHEBI:29985"/>
        <dbReference type="ChEBI" id="CHEBI:57766"/>
        <dbReference type="ChEBI" id="CHEBI:57980"/>
        <dbReference type="EC" id="2.6.1.9"/>
    </reaction>
</comment>
<feature type="domain" description="Aminotransferase class I/classII large" evidence="12">
    <location>
        <begin position="36"/>
        <end position="357"/>
    </location>
</feature>
<comment type="pathway">
    <text evidence="2">Amino-acid biosynthesis; L-histidine biosynthesis; L-histidine from 5-phospho-alpha-D-ribose 1-diphosphate: step 7/9.</text>
</comment>
<evidence type="ECO:0000256" key="9">
    <source>
        <dbReference type="ARBA" id="ARBA00023102"/>
    </source>
</evidence>
<reference evidence="13 14" key="1">
    <citation type="journal article" date="2013" name="Genome Announc.">
        <title>Genome sequences for three denitrifying bacterial strains isolated from a uranium- and nitrate-contaminated subsurface environment.</title>
        <authorList>
            <person name="Venkatramanan R."/>
            <person name="Prakash O."/>
            <person name="Woyke T."/>
            <person name="Chain P."/>
            <person name="Goodwin L.A."/>
            <person name="Watson D."/>
            <person name="Brooks S."/>
            <person name="Kostka J.E."/>
            <person name="Green S.J."/>
        </authorList>
    </citation>
    <scope>NUCLEOTIDE SEQUENCE [LARGE SCALE GENOMIC DNA]</scope>
    <source>
        <strain evidence="13 14">1NES1</strain>
    </source>
</reference>
<keyword evidence="7 13" id="KW-0808">Transferase</keyword>
<keyword evidence="8 11" id="KW-0663">Pyridoxal phosphate</keyword>
<evidence type="ECO:0000256" key="1">
    <source>
        <dbReference type="ARBA" id="ARBA00001933"/>
    </source>
</evidence>
<dbReference type="NCBIfam" id="NF006014">
    <property type="entry name" value="PRK08153.1"/>
    <property type="match status" value="1"/>
</dbReference>
<dbReference type="GO" id="GO:0000105">
    <property type="term" value="P:L-histidine biosynthetic process"/>
    <property type="evidence" value="ECO:0007669"/>
    <property type="project" value="UniProtKB-KW"/>
</dbReference>
<dbReference type="InterPro" id="IPR001917">
    <property type="entry name" value="Aminotrans_II_pyridoxalP_BS"/>
</dbReference>
<protein>
    <recommendedName>
        <fullName evidence="4">histidinol-phosphate transaminase</fullName>
        <ecNumber evidence="4">2.6.1.9</ecNumber>
    </recommendedName>
</protein>
<evidence type="ECO:0000256" key="4">
    <source>
        <dbReference type="ARBA" id="ARBA00012748"/>
    </source>
</evidence>
<dbReference type="GO" id="GO:0004400">
    <property type="term" value="F:histidinol-phosphate transaminase activity"/>
    <property type="evidence" value="ECO:0007669"/>
    <property type="project" value="UniProtKB-EC"/>
</dbReference>